<keyword evidence="2" id="KW-1185">Reference proteome</keyword>
<gene>
    <name evidence="1" type="ordered locus">Terro_2898</name>
</gene>
<accession>I3ZIR5</accession>
<dbReference type="Pfam" id="PF13618">
    <property type="entry name" value="Gluconate_2-dh3"/>
    <property type="match status" value="1"/>
</dbReference>
<dbReference type="HOGENOM" id="CLU_089930_0_1_0"/>
<evidence type="ECO:0008006" key="3">
    <source>
        <dbReference type="Google" id="ProtNLM"/>
    </source>
</evidence>
<dbReference type="eggNOG" id="ENOG50314B8">
    <property type="taxonomic scope" value="Bacteria"/>
</dbReference>
<dbReference type="Proteomes" id="UP000006056">
    <property type="component" value="Chromosome"/>
</dbReference>
<reference evidence="1 2" key="1">
    <citation type="submission" date="2012-06" db="EMBL/GenBank/DDBJ databases">
        <title>Complete genome of Terriglobus roseus DSM 18391.</title>
        <authorList>
            <consortium name="US DOE Joint Genome Institute (JGI-PGF)"/>
            <person name="Lucas S."/>
            <person name="Copeland A."/>
            <person name="Lapidus A."/>
            <person name="Glavina del Rio T."/>
            <person name="Dalin E."/>
            <person name="Tice H."/>
            <person name="Bruce D."/>
            <person name="Goodwin L."/>
            <person name="Pitluck S."/>
            <person name="Peters L."/>
            <person name="Mikhailova N."/>
            <person name="Munk A.C.C."/>
            <person name="Kyrpides N."/>
            <person name="Mavromatis K."/>
            <person name="Ivanova N."/>
            <person name="Brettin T."/>
            <person name="Detter J.C."/>
            <person name="Han C."/>
            <person name="Larimer F."/>
            <person name="Land M."/>
            <person name="Hauser L."/>
            <person name="Markowitz V."/>
            <person name="Cheng J.-F."/>
            <person name="Hugenholtz P."/>
            <person name="Woyke T."/>
            <person name="Wu D."/>
            <person name="Brambilla E."/>
            <person name="Klenk H.-P."/>
            <person name="Eisen J.A."/>
        </authorList>
    </citation>
    <scope>NUCLEOTIDE SEQUENCE [LARGE SCALE GENOMIC DNA]</scope>
    <source>
        <strain evidence="2">DSM 18391 / NRRL B-41598 / KBS 63</strain>
    </source>
</reference>
<dbReference type="OrthoDB" id="129827at2"/>
<dbReference type="InterPro" id="IPR006311">
    <property type="entry name" value="TAT_signal"/>
</dbReference>
<name>I3ZIR5_TERRK</name>
<dbReference type="PATRIC" id="fig|926566.3.peg.2888"/>
<dbReference type="PROSITE" id="PS51318">
    <property type="entry name" value="TAT"/>
    <property type="match status" value="1"/>
</dbReference>
<evidence type="ECO:0000313" key="1">
    <source>
        <dbReference type="EMBL" id="AFL89133.1"/>
    </source>
</evidence>
<proteinExistence type="predicted"/>
<dbReference type="STRING" id="926566.Terro_2898"/>
<protein>
    <recommendedName>
        <fullName evidence="3">Gluconate 2-dehydrogenase subunit 3</fullName>
    </recommendedName>
</protein>
<dbReference type="EMBL" id="CP003379">
    <property type="protein sequence ID" value="AFL89133.1"/>
    <property type="molecule type" value="Genomic_DNA"/>
</dbReference>
<dbReference type="AlphaFoldDB" id="I3ZIR5"/>
<dbReference type="KEGG" id="trs:Terro_2898"/>
<evidence type="ECO:0000313" key="2">
    <source>
        <dbReference type="Proteomes" id="UP000006056"/>
    </source>
</evidence>
<sequence length="197" mass="21723">MNMQRRDVLRLLASTAVISALPVELMQSLQQARAQSGPGGSLRTLNAHQNLTITTMSDIIIPETTTPGAKGAKVNEFIDLLLTEWYDKPDTDHFLQGIAEADATSRKRFGKAFVDCTTAQQVQLMKTWDDEAMQYARALKAKPTGQMLPPPANFFYTVKRLTLVGYYTSEVGFSKELGKTIIPMKHAGCAPLSEARS</sequence>
<dbReference type="InterPro" id="IPR027056">
    <property type="entry name" value="Gluconate_2DH_su3"/>
</dbReference>
<organism evidence="1 2">
    <name type="scientific">Terriglobus roseus (strain DSM 18391 / NRRL B-41598 / KBS 63)</name>
    <dbReference type="NCBI Taxonomy" id="926566"/>
    <lineage>
        <taxon>Bacteria</taxon>
        <taxon>Pseudomonadati</taxon>
        <taxon>Acidobacteriota</taxon>
        <taxon>Terriglobia</taxon>
        <taxon>Terriglobales</taxon>
        <taxon>Acidobacteriaceae</taxon>
        <taxon>Terriglobus</taxon>
    </lineage>
</organism>